<accession>A0ACB8RUW4</accession>
<comment type="caution">
    <text evidence="1">The sequence shown here is derived from an EMBL/GenBank/DDBJ whole genome shotgun (WGS) entry which is preliminary data.</text>
</comment>
<gene>
    <name evidence="1" type="ORF">FA95DRAFT_1679100</name>
</gene>
<reference evidence="1" key="2">
    <citation type="journal article" date="2022" name="New Phytol.">
        <title>Evolutionary transition to the ectomycorrhizal habit in the genomes of a hyperdiverse lineage of mushroom-forming fungi.</title>
        <authorList>
            <person name="Looney B."/>
            <person name="Miyauchi S."/>
            <person name="Morin E."/>
            <person name="Drula E."/>
            <person name="Courty P.E."/>
            <person name="Kohler A."/>
            <person name="Kuo A."/>
            <person name="LaButti K."/>
            <person name="Pangilinan J."/>
            <person name="Lipzen A."/>
            <person name="Riley R."/>
            <person name="Andreopoulos W."/>
            <person name="He G."/>
            <person name="Johnson J."/>
            <person name="Nolan M."/>
            <person name="Tritt A."/>
            <person name="Barry K.W."/>
            <person name="Grigoriev I.V."/>
            <person name="Nagy L.G."/>
            <person name="Hibbett D."/>
            <person name="Henrissat B."/>
            <person name="Matheny P.B."/>
            <person name="Labbe J."/>
            <person name="Martin F.M."/>
        </authorList>
    </citation>
    <scope>NUCLEOTIDE SEQUENCE</scope>
    <source>
        <strain evidence="1">FP105234-sp</strain>
    </source>
</reference>
<organism evidence="1 2">
    <name type="scientific">Auriscalpium vulgare</name>
    <dbReference type="NCBI Taxonomy" id="40419"/>
    <lineage>
        <taxon>Eukaryota</taxon>
        <taxon>Fungi</taxon>
        <taxon>Dikarya</taxon>
        <taxon>Basidiomycota</taxon>
        <taxon>Agaricomycotina</taxon>
        <taxon>Agaricomycetes</taxon>
        <taxon>Russulales</taxon>
        <taxon>Auriscalpiaceae</taxon>
        <taxon>Auriscalpium</taxon>
    </lineage>
</organism>
<name>A0ACB8RUW4_9AGAM</name>
<evidence type="ECO:0000313" key="2">
    <source>
        <dbReference type="Proteomes" id="UP000814033"/>
    </source>
</evidence>
<protein>
    <submittedName>
        <fullName evidence="1">Uncharacterized protein</fullName>
    </submittedName>
</protein>
<reference evidence="1" key="1">
    <citation type="submission" date="2021-02" db="EMBL/GenBank/DDBJ databases">
        <authorList>
            <consortium name="DOE Joint Genome Institute"/>
            <person name="Ahrendt S."/>
            <person name="Looney B.P."/>
            <person name="Miyauchi S."/>
            <person name="Morin E."/>
            <person name="Drula E."/>
            <person name="Courty P.E."/>
            <person name="Chicoki N."/>
            <person name="Fauchery L."/>
            <person name="Kohler A."/>
            <person name="Kuo A."/>
            <person name="Labutti K."/>
            <person name="Pangilinan J."/>
            <person name="Lipzen A."/>
            <person name="Riley R."/>
            <person name="Andreopoulos W."/>
            <person name="He G."/>
            <person name="Johnson J."/>
            <person name="Barry K.W."/>
            <person name="Grigoriev I.V."/>
            <person name="Nagy L."/>
            <person name="Hibbett D."/>
            <person name="Henrissat B."/>
            <person name="Matheny P.B."/>
            <person name="Labbe J."/>
            <person name="Martin F."/>
        </authorList>
    </citation>
    <scope>NUCLEOTIDE SEQUENCE</scope>
    <source>
        <strain evidence="1">FP105234-sp</strain>
    </source>
</reference>
<proteinExistence type="predicted"/>
<dbReference type="Proteomes" id="UP000814033">
    <property type="component" value="Unassembled WGS sequence"/>
</dbReference>
<evidence type="ECO:0000313" key="1">
    <source>
        <dbReference type="EMBL" id="KAI0047415.1"/>
    </source>
</evidence>
<keyword evidence="2" id="KW-1185">Reference proteome</keyword>
<dbReference type="EMBL" id="MU275905">
    <property type="protein sequence ID" value="KAI0047415.1"/>
    <property type="molecule type" value="Genomic_DNA"/>
</dbReference>
<sequence>MFTHPRDVWLPNADKPIRAVPRFDEYPGLVIKSFRVFWTAVVVFAPLLWSELKWW</sequence>